<evidence type="ECO:0008006" key="3">
    <source>
        <dbReference type="Google" id="ProtNLM"/>
    </source>
</evidence>
<gene>
    <name evidence="1" type="ORF">NOR51B_1631</name>
</gene>
<dbReference type="EMBL" id="DS999411">
    <property type="protein sequence ID" value="EED35684.1"/>
    <property type="molecule type" value="Genomic_DNA"/>
</dbReference>
<reference evidence="2" key="1">
    <citation type="journal article" date="2013" name="BMC Microbiol.">
        <title>Taxonomy and evolution of bacteriochlorophyll a-containing members of the OM60/NOR5 clade of marine gammaproteobacteria: description of Luminiphilus syltensis gen. nov., sp. nov., reclassification of Haliea rubra as Pseudohaliea rubra gen. nov., comb. nov., and emendation of Chromatocurvus halotolerans.</title>
        <authorList>
            <person name="Spring S."/>
            <person name="Riedel T."/>
            <person name="Sproer C."/>
            <person name="Yan S."/>
            <person name="Harder J."/>
            <person name="Fuchs B.M."/>
        </authorList>
    </citation>
    <scope>NUCLEOTIDE SEQUENCE [LARGE SCALE GENOMIC DNA]</scope>
    <source>
        <strain evidence="2">NOR51-B</strain>
    </source>
</reference>
<dbReference type="HOGENOM" id="CLU_1862756_0_0_6"/>
<dbReference type="STRING" id="565045.NOR51B_1631"/>
<organism evidence="1 2">
    <name type="scientific">Luminiphilus syltensis NOR5-1B</name>
    <dbReference type="NCBI Taxonomy" id="565045"/>
    <lineage>
        <taxon>Bacteria</taxon>
        <taxon>Pseudomonadati</taxon>
        <taxon>Pseudomonadota</taxon>
        <taxon>Gammaproteobacteria</taxon>
        <taxon>Cellvibrionales</taxon>
        <taxon>Halieaceae</taxon>
        <taxon>Luminiphilus</taxon>
    </lineage>
</organism>
<dbReference type="OrthoDB" id="668629at2"/>
<name>B8KSL3_9GAMM</name>
<sequence length="137" mass="14775">MLDLLSLAPAKRSAALGCVLLGCCSAAPSTGYAQIYGDYLSYDRDSQQPANVYFGAAKNASGGYVYGATIVVATDYLDFVAVTDAGGRFRLELPTDITPQQVAARCSHSDYPQSKVYRRLPRGRAVTPVEITCRLQR</sequence>
<evidence type="ECO:0000313" key="1">
    <source>
        <dbReference type="EMBL" id="EED35684.1"/>
    </source>
</evidence>
<dbReference type="AlphaFoldDB" id="B8KSL3"/>
<dbReference type="RefSeq" id="WP_009020430.1">
    <property type="nucleotide sequence ID" value="NZ_DS999411.1"/>
</dbReference>
<protein>
    <recommendedName>
        <fullName evidence="3">Lipoprotein</fullName>
    </recommendedName>
</protein>
<evidence type="ECO:0000313" key="2">
    <source>
        <dbReference type="Proteomes" id="UP000004699"/>
    </source>
</evidence>
<proteinExistence type="predicted"/>
<accession>B8KSL3</accession>
<dbReference type="Proteomes" id="UP000004699">
    <property type="component" value="Unassembled WGS sequence"/>
</dbReference>
<keyword evidence="2" id="KW-1185">Reference proteome</keyword>